<dbReference type="SUPFAM" id="SSF53300">
    <property type="entry name" value="vWA-like"/>
    <property type="match status" value="1"/>
</dbReference>
<evidence type="ECO:0000256" key="1">
    <source>
        <dbReference type="SAM" id="MobiDB-lite"/>
    </source>
</evidence>
<evidence type="ECO:0000259" key="2">
    <source>
        <dbReference type="PROSITE" id="PS50234"/>
    </source>
</evidence>
<reference evidence="3" key="1">
    <citation type="submission" date="2014-08" db="EMBL/GenBank/DDBJ databases">
        <authorList>
            <person name="Sharma Rahul"/>
            <person name="Thines Marco"/>
        </authorList>
    </citation>
    <scope>NUCLEOTIDE SEQUENCE</scope>
</reference>
<accession>A0A0F7SPP6</accession>
<dbReference type="PANTHER" id="PTHR34706">
    <property type="entry name" value="SLR1338 PROTEIN"/>
    <property type="match status" value="1"/>
</dbReference>
<feature type="region of interest" description="Disordered" evidence="1">
    <location>
        <begin position="1"/>
        <end position="159"/>
    </location>
</feature>
<name>A0A0F7SPP6_PHARH</name>
<feature type="compositionally biased region" description="Low complexity" evidence="1">
    <location>
        <begin position="8"/>
        <end position="25"/>
    </location>
</feature>
<feature type="compositionally biased region" description="Low complexity" evidence="1">
    <location>
        <begin position="56"/>
        <end position="96"/>
    </location>
</feature>
<dbReference type="Gene3D" id="3.40.50.410">
    <property type="entry name" value="von Willebrand factor, type A domain"/>
    <property type="match status" value="1"/>
</dbReference>
<dbReference type="AlphaFoldDB" id="A0A0F7SPP6"/>
<dbReference type="InterPro" id="IPR002035">
    <property type="entry name" value="VWF_A"/>
</dbReference>
<feature type="domain" description="VWFA" evidence="2">
    <location>
        <begin position="223"/>
        <end position="420"/>
    </location>
</feature>
<organism evidence="3">
    <name type="scientific">Phaffia rhodozyma</name>
    <name type="common">Yeast</name>
    <name type="synonym">Xanthophyllomyces dendrorhous</name>
    <dbReference type="NCBI Taxonomy" id="264483"/>
    <lineage>
        <taxon>Eukaryota</taxon>
        <taxon>Fungi</taxon>
        <taxon>Dikarya</taxon>
        <taxon>Basidiomycota</taxon>
        <taxon>Agaricomycotina</taxon>
        <taxon>Tremellomycetes</taxon>
        <taxon>Cystofilobasidiales</taxon>
        <taxon>Mrakiaceae</taxon>
        <taxon>Phaffia</taxon>
    </lineage>
</organism>
<feature type="compositionally biased region" description="Low complexity" evidence="1">
    <location>
        <begin position="112"/>
        <end position="158"/>
    </location>
</feature>
<dbReference type="PANTHER" id="PTHR34706:SF2">
    <property type="entry name" value="RFEF"/>
    <property type="match status" value="1"/>
</dbReference>
<dbReference type="PROSITE" id="PS50234">
    <property type="entry name" value="VWFA"/>
    <property type="match status" value="1"/>
</dbReference>
<dbReference type="InterPro" id="IPR036465">
    <property type="entry name" value="vWFA_dom_sf"/>
</dbReference>
<evidence type="ECO:0000313" key="3">
    <source>
        <dbReference type="EMBL" id="CED84217.1"/>
    </source>
</evidence>
<proteinExistence type="predicted"/>
<protein>
    <submittedName>
        <fullName evidence="3">von Willebrand factor, type A</fullName>
    </submittedName>
</protein>
<dbReference type="EMBL" id="LN483157">
    <property type="protein sequence ID" value="CED84217.1"/>
    <property type="molecule type" value="Genomic_DNA"/>
</dbReference>
<feature type="compositionally biased region" description="Gly residues" evidence="1">
    <location>
        <begin position="44"/>
        <end position="55"/>
    </location>
</feature>
<sequence length="441" mass="46869">MGLASKLAAANAAQAAAPGGAAPSYGAPPPQQQQQYAAPPGPPGGQQSGQYGQQGGQQAYGSPYGAPPSQGQQQSPYGGNASSQGQPGGQPSQQQGGPPPPPQSTYPGQGGQPQQQKQNQPQQYGQPPQQQQYGQPPQQQQYGQPPSQQQSHQAGGSSLDPRMVESVLQQCVQDQNLAAFYPPGSLGQVAQRVAQSGAIETIASQWKMPKELAVDLVKLSLFDTILLIDDSGSMAFEEGGERIDDLKLILSRVAMAASLFDQDGIQVRFLNSQVQGNNINSEQGALQLLGQIRYSGLTPLGTSLDQKILQPLVLGPARANQLQKPVLIIAITDGTPAGEPKEQIFRVIQNANNELKRTRYGPDALSLQFAQVGNDLKAQAFLAELDTHPAIGGLVDCTSNYESEADEMKRKSNLDLTPELWLVKLLMGAIDSSYDAQDETR</sequence>